<comment type="caution">
    <text evidence="3">The sequence shown here is derived from an EMBL/GenBank/DDBJ whole genome shotgun (WGS) entry which is preliminary data.</text>
</comment>
<dbReference type="EMBL" id="JAPFFF010000002">
    <property type="protein sequence ID" value="KAK8897723.1"/>
    <property type="molecule type" value="Genomic_DNA"/>
</dbReference>
<dbReference type="Proteomes" id="UP001470230">
    <property type="component" value="Unassembled WGS sequence"/>
</dbReference>
<dbReference type="Gene3D" id="1.25.40.10">
    <property type="entry name" value="Tetratricopeptide repeat domain"/>
    <property type="match status" value="2"/>
</dbReference>
<dbReference type="PANTHER" id="PTHR11102:SF160">
    <property type="entry name" value="ERAD-ASSOCIATED E3 UBIQUITIN-PROTEIN LIGASE COMPONENT HRD3"/>
    <property type="match status" value="1"/>
</dbReference>
<dbReference type="Pfam" id="PF08238">
    <property type="entry name" value="Sel1"/>
    <property type="match status" value="8"/>
</dbReference>
<reference evidence="3 4" key="1">
    <citation type="submission" date="2024-04" db="EMBL/GenBank/DDBJ databases">
        <title>Tritrichomonas musculus Genome.</title>
        <authorList>
            <person name="Alves-Ferreira E."/>
            <person name="Grigg M."/>
            <person name="Lorenzi H."/>
            <person name="Galac M."/>
        </authorList>
    </citation>
    <scope>NUCLEOTIDE SEQUENCE [LARGE SCALE GENOMIC DNA]</scope>
    <source>
        <strain evidence="3 4">EAF2021</strain>
    </source>
</reference>
<dbReference type="InterPro" id="IPR050767">
    <property type="entry name" value="Sel1_AlgK"/>
</dbReference>
<evidence type="ECO:0000256" key="1">
    <source>
        <dbReference type="ARBA" id="ARBA00038101"/>
    </source>
</evidence>
<sequence>MLSSNSFSFEQFQILDQVQSKEEEEIYLIEDLDTKNKYLQIIDKIFSEQDQELFISNIGKIEKISNYPGLLSIIGYIPQPPQSIIMEYKENGTLRNFIISKQAQNNYQDYFTDTKKYINLIGIAYTIQYLHGHNIFIRNIDSNDIFLDENLYPHICITPLINDKIDYFISWPRDVFLFSLIAYELITGTTAMIGIDENVDSRPDLSKISSEWQKQFLEKCWSKYEIQRPNIFDIIQELESNKSEFGNIDEEELKQFEMSIQTYLSNYSKEVKKNCSEKDPDWFFIYGNMLANGYGISMNKIKATRYYKLAAEKGHISSIFNYALILENFSGFFSRKKEAKRFYKKACKQGHSTSMFNYALMLYNGDGIPINKEKAARYFKFSADLGNVNSMFNIALMLEKGEGVEVNKEEAANYYKMSADHGNVTAMNNYASMLKKGIGTKKNKKLAAVYFKTAADFGNSFAMFNYAFMLKTGNGIKKNMEESVRYFRLASEQGNNSAAFNLALLLYNGDGIVLDKKEAARYFKLAADNENVDAMFNYALMLKNGDGIEMNKPEAIRYFKMAANRGNSNAMDQYRRLTKFTLASM</sequence>
<dbReference type="SMART" id="SM00671">
    <property type="entry name" value="SEL1"/>
    <property type="match status" value="8"/>
</dbReference>
<dbReference type="PANTHER" id="PTHR11102">
    <property type="entry name" value="SEL-1-LIKE PROTEIN"/>
    <property type="match status" value="1"/>
</dbReference>
<dbReference type="SUPFAM" id="SSF56112">
    <property type="entry name" value="Protein kinase-like (PK-like)"/>
    <property type="match status" value="1"/>
</dbReference>
<dbReference type="SUPFAM" id="SSF81901">
    <property type="entry name" value="HCP-like"/>
    <property type="match status" value="2"/>
</dbReference>
<protein>
    <recommendedName>
        <fullName evidence="2">Serine-threonine/tyrosine-protein kinase catalytic domain-containing protein</fullName>
    </recommendedName>
</protein>
<dbReference type="Pfam" id="PF07714">
    <property type="entry name" value="PK_Tyr_Ser-Thr"/>
    <property type="match status" value="1"/>
</dbReference>
<dbReference type="InterPro" id="IPR006597">
    <property type="entry name" value="Sel1-like"/>
</dbReference>
<organism evidence="3 4">
    <name type="scientific">Tritrichomonas musculus</name>
    <dbReference type="NCBI Taxonomy" id="1915356"/>
    <lineage>
        <taxon>Eukaryota</taxon>
        <taxon>Metamonada</taxon>
        <taxon>Parabasalia</taxon>
        <taxon>Tritrichomonadida</taxon>
        <taxon>Tritrichomonadidae</taxon>
        <taxon>Tritrichomonas</taxon>
    </lineage>
</organism>
<evidence type="ECO:0000313" key="4">
    <source>
        <dbReference type="Proteomes" id="UP001470230"/>
    </source>
</evidence>
<dbReference type="InterPro" id="IPR001245">
    <property type="entry name" value="Ser-Thr/Tyr_kinase_cat_dom"/>
</dbReference>
<keyword evidence="4" id="KW-1185">Reference proteome</keyword>
<dbReference type="InterPro" id="IPR011990">
    <property type="entry name" value="TPR-like_helical_dom_sf"/>
</dbReference>
<evidence type="ECO:0000259" key="2">
    <source>
        <dbReference type="Pfam" id="PF07714"/>
    </source>
</evidence>
<comment type="similarity">
    <text evidence="1">Belongs to the sel-1 family.</text>
</comment>
<proteinExistence type="inferred from homology"/>
<dbReference type="Gene3D" id="1.10.510.10">
    <property type="entry name" value="Transferase(Phosphotransferase) domain 1"/>
    <property type="match status" value="2"/>
</dbReference>
<accession>A0ABR2L3V2</accession>
<feature type="domain" description="Serine-threonine/tyrosine-protein kinase catalytic" evidence="2">
    <location>
        <begin position="42"/>
        <end position="156"/>
    </location>
</feature>
<evidence type="ECO:0000313" key="3">
    <source>
        <dbReference type="EMBL" id="KAK8897723.1"/>
    </source>
</evidence>
<dbReference type="InterPro" id="IPR011009">
    <property type="entry name" value="Kinase-like_dom_sf"/>
</dbReference>
<name>A0ABR2L3V2_9EUKA</name>
<gene>
    <name evidence="3" type="ORF">M9Y10_015688</name>
</gene>